<feature type="chain" id="PRO_5015713893" description="Transglutaminase-like domain-containing protein" evidence="1">
    <location>
        <begin position="21"/>
        <end position="324"/>
    </location>
</feature>
<dbReference type="KEGG" id="fki:FK004_15840"/>
<protein>
    <recommendedName>
        <fullName evidence="2">Transglutaminase-like domain-containing protein</fullName>
    </recommendedName>
</protein>
<dbReference type="SUPFAM" id="SSF54001">
    <property type="entry name" value="Cysteine proteinases"/>
    <property type="match status" value="1"/>
</dbReference>
<dbReference type="GO" id="GO:0005737">
    <property type="term" value="C:cytoplasm"/>
    <property type="evidence" value="ECO:0007669"/>
    <property type="project" value="TreeGrafter"/>
</dbReference>
<evidence type="ECO:0000313" key="3">
    <source>
        <dbReference type="EMBL" id="AWG26591.1"/>
    </source>
</evidence>
<dbReference type="Gene3D" id="3.10.620.30">
    <property type="match status" value="1"/>
</dbReference>
<dbReference type="Pfam" id="PF01841">
    <property type="entry name" value="Transglut_core"/>
    <property type="match status" value="1"/>
</dbReference>
<keyword evidence="4" id="KW-1185">Reference proteome</keyword>
<dbReference type="SMART" id="SM00460">
    <property type="entry name" value="TGc"/>
    <property type="match status" value="1"/>
</dbReference>
<feature type="signal peptide" evidence="1">
    <location>
        <begin position="1"/>
        <end position="20"/>
    </location>
</feature>
<dbReference type="Proteomes" id="UP000244677">
    <property type="component" value="Chromosome"/>
</dbReference>
<dbReference type="RefSeq" id="WP_108738104.1">
    <property type="nucleotide sequence ID" value="NZ_CP020919.1"/>
</dbReference>
<dbReference type="InterPro" id="IPR052557">
    <property type="entry name" value="CAP/Cytokinesis_protein"/>
</dbReference>
<evidence type="ECO:0000313" key="4">
    <source>
        <dbReference type="Proteomes" id="UP000244677"/>
    </source>
</evidence>
<proteinExistence type="predicted"/>
<gene>
    <name evidence="3" type="ORF">FK004_15840</name>
</gene>
<keyword evidence="1" id="KW-0732">Signal</keyword>
<dbReference type="PANTHER" id="PTHR46333:SF2">
    <property type="entry name" value="CYTOKINESIS PROTEIN 3"/>
    <property type="match status" value="1"/>
</dbReference>
<dbReference type="InterPro" id="IPR038765">
    <property type="entry name" value="Papain-like_cys_pep_sf"/>
</dbReference>
<dbReference type="EMBL" id="CP020919">
    <property type="protein sequence ID" value="AWG26591.1"/>
    <property type="molecule type" value="Genomic_DNA"/>
</dbReference>
<reference evidence="3 4" key="1">
    <citation type="submission" date="2017-04" db="EMBL/GenBank/DDBJ databases">
        <title>Complete genome sequence of Flavobacterium kingsejong AJ004.</title>
        <authorList>
            <person name="Lee P.C."/>
        </authorList>
    </citation>
    <scope>NUCLEOTIDE SEQUENCE [LARGE SCALE GENOMIC DNA]</scope>
    <source>
        <strain evidence="3 4">AJ004</strain>
    </source>
</reference>
<feature type="domain" description="Transglutaminase-like" evidence="2">
    <location>
        <begin position="110"/>
        <end position="177"/>
    </location>
</feature>
<dbReference type="InterPro" id="IPR002931">
    <property type="entry name" value="Transglutaminase-like"/>
</dbReference>
<organism evidence="3 4">
    <name type="scientific">Flavobacterium kingsejongi</name>
    <dbReference type="NCBI Taxonomy" id="1678728"/>
    <lineage>
        <taxon>Bacteria</taxon>
        <taxon>Pseudomonadati</taxon>
        <taxon>Bacteroidota</taxon>
        <taxon>Flavobacteriia</taxon>
        <taxon>Flavobacteriales</taxon>
        <taxon>Flavobacteriaceae</taxon>
        <taxon>Flavobacterium</taxon>
    </lineage>
</organism>
<dbReference type="OrthoDB" id="9788327at2"/>
<name>A0A2S1LSF1_9FLAO</name>
<evidence type="ECO:0000256" key="1">
    <source>
        <dbReference type="SAM" id="SignalP"/>
    </source>
</evidence>
<evidence type="ECO:0000259" key="2">
    <source>
        <dbReference type="SMART" id="SM00460"/>
    </source>
</evidence>
<dbReference type="PANTHER" id="PTHR46333">
    <property type="entry name" value="CYTOKINESIS PROTEIN 3"/>
    <property type="match status" value="1"/>
</dbReference>
<dbReference type="AlphaFoldDB" id="A0A2S1LSF1"/>
<sequence>MKNTFFIVLAVLLFSMPARSQDFSSVDQTVRAYSKSFSKPEELASKITADFRREDEKARAIFTWIALNINYDLKSYYAQSGTRRVAYSFRTQAEKFEKEKQFRYELARKTLKSKKGVCEGYATLFSEVAGLVGLESVIVPGTSKAHPSQIGKLPGASDHAWNAVKIDGQWKLVDATWASGAMNTTTKTFVSKFNDGYFCTAPELFFLNHFPDDTRWLLTDLTAKDFAALPLYYGNYLTSGYTFLSPGIGIFTNSKSNVIPFRIQNLGNNDVVSYQFSRKNQSKEVVPVRNGNLSQFDIVMDNNSNGYLTIFVNQKSVVTYKIQR</sequence>
<accession>A0A2S1LSF1</accession>